<dbReference type="Pfam" id="PF01158">
    <property type="entry name" value="Ribosomal_L36e"/>
    <property type="match status" value="1"/>
</dbReference>
<accession>A0A8J5Z0M0</accession>
<organism evidence="7 8">
    <name type="scientific">Gossypium anomalum</name>
    <dbReference type="NCBI Taxonomy" id="47600"/>
    <lineage>
        <taxon>Eukaryota</taxon>
        <taxon>Viridiplantae</taxon>
        <taxon>Streptophyta</taxon>
        <taxon>Embryophyta</taxon>
        <taxon>Tracheophyta</taxon>
        <taxon>Spermatophyta</taxon>
        <taxon>Magnoliopsida</taxon>
        <taxon>eudicotyledons</taxon>
        <taxon>Gunneridae</taxon>
        <taxon>Pentapetalae</taxon>
        <taxon>rosids</taxon>
        <taxon>malvids</taxon>
        <taxon>Malvales</taxon>
        <taxon>Malvaceae</taxon>
        <taxon>Malvoideae</taxon>
        <taxon>Gossypium</taxon>
    </lineage>
</organism>
<dbReference type="InterPro" id="IPR038097">
    <property type="entry name" value="Ribosomal_eL36_sf"/>
</dbReference>
<evidence type="ECO:0000256" key="2">
    <source>
        <dbReference type="ARBA" id="ARBA00022980"/>
    </source>
</evidence>
<proteinExistence type="inferred from homology"/>
<dbReference type="PANTHER" id="PTHR10114">
    <property type="entry name" value="60S RIBOSOMAL PROTEIN L36"/>
    <property type="match status" value="1"/>
</dbReference>
<dbReference type="GO" id="GO:0005840">
    <property type="term" value="C:ribosome"/>
    <property type="evidence" value="ECO:0007669"/>
    <property type="project" value="UniProtKB-KW"/>
</dbReference>
<name>A0A8J5Z0M0_9ROSI</name>
<dbReference type="GO" id="GO:0003735">
    <property type="term" value="F:structural constituent of ribosome"/>
    <property type="evidence" value="ECO:0007669"/>
    <property type="project" value="InterPro"/>
</dbReference>
<dbReference type="Gene3D" id="1.10.10.1760">
    <property type="entry name" value="60S ribosomal protein L36"/>
    <property type="match status" value="1"/>
</dbReference>
<keyword evidence="6" id="KW-0812">Transmembrane</keyword>
<feature type="region of interest" description="Disordered" evidence="5">
    <location>
        <begin position="1"/>
        <end position="23"/>
    </location>
</feature>
<dbReference type="FunFam" id="1.10.10.1760:FF:000001">
    <property type="entry name" value="60S ribosomal protein L36"/>
    <property type="match status" value="1"/>
</dbReference>
<dbReference type="EMBL" id="JAHUZN010000007">
    <property type="protein sequence ID" value="KAG8488941.1"/>
    <property type="molecule type" value="Genomic_DNA"/>
</dbReference>
<feature type="compositionally biased region" description="Basic residues" evidence="5">
    <location>
        <begin position="204"/>
        <end position="214"/>
    </location>
</feature>
<evidence type="ECO:0000256" key="5">
    <source>
        <dbReference type="SAM" id="MobiDB-lite"/>
    </source>
</evidence>
<evidence type="ECO:0000313" key="8">
    <source>
        <dbReference type="Proteomes" id="UP000701853"/>
    </source>
</evidence>
<feature type="region of interest" description="Disordered" evidence="5">
    <location>
        <begin position="204"/>
        <end position="236"/>
    </location>
</feature>
<sequence>MDKEKEVNAASGGVNVTEKKRLSQANSEAMEKCFEENKGDNTKCKDKVEAFRSSSSTSSPAKPLRRFILRVLLGDFLLGLFGSLGTDVFICAGFGMLIYQNMLIFVTPLSFFIISKQTNLLLDCLVMAPSQPKTGLSVGLNKGHVVTKKELAPRPSNRKGKTSKRVHFVRSLIREVAGFAPYEKRITELLKVGKDKRALKVAKRKLGTHKRAKKKREEMSSVLRKMRSAGGGEKKK</sequence>
<keyword evidence="2 4" id="KW-0689">Ribosomal protein</keyword>
<dbReference type="OrthoDB" id="25649at2759"/>
<dbReference type="Proteomes" id="UP000701853">
    <property type="component" value="Chromosome 7"/>
</dbReference>
<dbReference type="PROSITE" id="PS01190">
    <property type="entry name" value="RIBOSOMAL_L36E"/>
    <property type="match status" value="1"/>
</dbReference>
<feature type="transmembrane region" description="Helical" evidence="6">
    <location>
        <begin position="67"/>
        <end position="90"/>
    </location>
</feature>
<evidence type="ECO:0000256" key="3">
    <source>
        <dbReference type="ARBA" id="ARBA00023274"/>
    </source>
</evidence>
<evidence type="ECO:0000256" key="6">
    <source>
        <dbReference type="SAM" id="Phobius"/>
    </source>
</evidence>
<dbReference type="InterPro" id="IPR000509">
    <property type="entry name" value="Ribosomal_eL36"/>
</dbReference>
<comment type="similarity">
    <text evidence="1 4">Belongs to the eukaryotic ribosomal protein eL36 family.</text>
</comment>
<evidence type="ECO:0000256" key="4">
    <source>
        <dbReference type="RuleBase" id="RU000665"/>
    </source>
</evidence>
<evidence type="ECO:0000313" key="7">
    <source>
        <dbReference type="EMBL" id="KAG8488941.1"/>
    </source>
</evidence>
<evidence type="ECO:0000256" key="1">
    <source>
        <dbReference type="ARBA" id="ARBA00006509"/>
    </source>
</evidence>
<protein>
    <recommendedName>
        <fullName evidence="4">60S ribosomal protein L36</fullName>
    </recommendedName>
</protein>
<keyword evidence="6" id="KW-0472">Membrane</keyword>
<keyword evidence="8" id="KW-1185">Reference proteome</keyword>
<dbReference type="GO" id="GO:0006412">
    <property type="term" value="P:translation"/>
    <property type="evidence" value="ECO:0007669"/>
    <property type="project" value="InterPro"/>
</dbReference>
<dbReference type="AlphaFoldDB" id="A0A8J5Z0M0"/>
<reference evidence="7 8" key="1">
    <citation type="journal article" date="2021" name="bioRxiv">
        <title>The Gossypium anomalum genome as a resource for cotton improvement and evolutionary analysis of hybrid incompatibility.</title>
        <authorList>
            <person name="Grover C.E."/>
            <person name="Yuan D."/>
            <person name="Arick M.A."/>
            <person name="Miller E.R."/>
            <person name="Hu G."/>
            <person name="Peterson D.G."/>
            <person name="Wendel J.F."/>
            <person name="Udall J.A."/>
        </authorList>
    </citation>
    <scope>NUCLEOTIDE SEQUENCE [LARGE SCALE GENOMIC DNA]</scope>
    <source>
        <strain evidence="7">JFW-Udall</strain>
        <tissue evidence="7">Leaf</tissue>
    </source>
</reference>
<keyword evidence="3 4" id="KW-0687">Ribonucleoprotein</keyword>
<dbReference type="GO" id="GO:1990904">
    <property type="term" value="C:ribonucleoprotein complex"/>
    <property type="evidence" value="ECO:0007669"/>
    <property type="project" value="UniProtKB-KW"/>
</dbReference>
<gene>
    <name evidence="7" type="ORF">CXB51_016988</name>
</gene>
<keyword evidence="6" id="KW-1133">Transmembrane helix</keyword>
<comment type="caution">
    <text evidence="7">The sequence shown here is derived from an EMBL/GenBank/DDBJ whole genome shotgun (WGS) entry which is preliminary data.</text>
</comment>